<proteinExistence type="predicted"/>
<accession>A0A368E2G4</accession>
<comment type="caution">
    <text evidence="3">The sequence shown here is derived from an EMBL/GenBank/DDBJ whole genome shotgun (WGS) entry which is preliminary data.</text>
</comment>
<feature type="chain" id="PRO_5016803643" description="DUF3035 domain-containing protein" evidence="2">
    <location>
        <begin position="36"/>
        <end position="134"/>
    </location>
</feature>
<evidence type="ECO:0000313" key="4">
    <source>
        <dbReference type="Proteomes" id="UP000252132"/>
    </source>
</evidence>
<keyword evidence="2" id="KW-0732">Signal</keyword>
<reference evidence="3 4" key="1">
    <citation type="journal article" date="2018" name="Microbiome">
        <title>Fine metagenomic profile of the Mediterranean stratified and mixed water columns revealed by assembly and recruitment.</title>
        <authorList>
            <person name="Haro-Moreno J.M."/>
            <person name="Lopez-Perez M."/>
            <person name="De La Torre J.R."/>
            <person name="Picazo A."/>
            <person name="Camacho A."/>
            <person name="Rodriguez-Valera F."/>
        </authorList>
    </citation>
    <scope>NUCLEOTIDE SEQUENCE [LARGE SCALE GENOMIC DNA]</scope>
    <source>
        <strain evidence="3">MED-G55</strain>
    </source>
</reference>
<organism evidence="3 4">
    <name type="scientific">PS1 clade bacterium</name>
    <dbReference type="NCBI Taxonomy" id="2175152"/>
    <lineage>
        <taxon>Bacteria</taxon>
        <taxon>Pseudomonadati</taxon>
        <taxon>Pseudomonadota</taxon>
        <taxon>Alphaproteobacteria</taxon>
        <taxon>PS1 clade</taxon>
    </lineage>
</organism>
<feature type="signal peptide" evidence="2">
    <location>
        <begin position="1"/>
        <end position="35"/>
    </location>
</feature>
<evidence type="ECO:0000256" key="1">
    <source>
        <dbReference type="SAM" id="MobiDB-lite"/>
    </source>
</evidence>
<sequence length="134" mass="14306">MKIFSTYNFSCSLKLPFLALILSFGLAGCSSVTNALNPGNIYSDIFQNKSSRSDVLTADVENRAHSDFILRGGSLSRLPSLQTDEGITPQPSEPVETKPLAAPPSNSEEAPPANNQTQKQEQPPAFPGLSGVVQ</sequence>
<gene>
    <name evidence="3" type="ORF">DBW69_01385</name>
</gene>
<evidence type="ECO:0000256" key="2">
    <source>
        <dbReference type="SAM" id="SignalP"/>
    </source>
</evidence>
<evidence type="ECO:0000313" key="3">
    <source>
        <dbReference type="EMBL" id="RCL78074.1"/>
    </source>
</evidence>
<evidence type="ECO:0008006" key="5">
    <source>
        <dbReference type="Google" id="ProtNLM"/>
    </source>
</evidence>
<feature type="region of interest" description="Disordered" evidence="1">
    <location>
        <begin position="76"/>
        <end position="134"/>
    </location>
</feature>
<protein>
    <recommendedName>
        <fullName evidence="5">DUF3035 domain-containing protein</fullName>
    </recommendedName>
</protein>
<dbReference type="PROSITE" id="PS51257">
    <property type="entry name" value="PROKAR_LIPOPROTEIN"/>
    <property type="match status" value="1"/>
</dbReference>
<dbReference type="Proteomes" id="UP000252132">
    <property type="component" value="Unassembled WGS sequence"/>
</dbReference>
<feature type="compositionally biased region" description="Low complexity" evidence="1">
    <location>
        <begin position="103"/>
        <end position="115"/>
    </location>
</feature>
<dbReference type="AlphaFoldDB" id="A0A368E2G4"/>
<name>A0A368E2G4_9PROT</name>
<dbReference type="EMBL" id="QOQF01000003">
    <property type="protein sequence ID" value="RCL78074.1"/>
    <property type="molecule type" value="Genomic_DNA"/>
</dbReference>